<proteinExistence type="inferred from homology"/>
<gene>
    <name evidence="6" type="ORF">RDB_LOCUS71096</name>
</gene>
<keyword evidence="3" id="KW-0560">Oxidoreductase</keyword>
<dbReference type="PROSITE" id="PS00070">
    <property type="entry name" value="ALDEHYDE_DEHYDR_CYS"/>
    <property type="match status" value="1"/>
</dbReference>
<dbReference type="SUPFAM" id="SSF53720">
    <property type="entry name" value="ALDH-like"/>
    <property type="match status" value="1"/>
</dbReference>
<dbReference type="InterPro" id="IPR016162">
    <property type="entry name" value="Ald_DH_N"/>
</dbReference>
<keyword evidence="4" id="KW-0520">NAD</keyword>
<dbReference type="NCBIfam" id="TIGR01722">
    <property type="entry name" value="MMSDH"/>
    <property type="match status" value="1"/>
</dbReference>
<dbReference type="CDD" id="cd07085">
    <property type="entry name" value="ALDH_F6_MMSDH"/>
    <property type="match status" value="1"/>
</dbReference>
<dbReference type="EMBL" id="CAJMWT010002243">
    <property type="protein sequence ID" value="CAE6437078.1"/>
    <property type="molecule type" value="Genomic_DNA"/>
</dbReference>
<evidence type="ECO:0000313" key="7">
    <source>
        <dbReference type="Proteomes" id="UP000663843"/>
    </source>
</evidence>
<evidence type="ECO:0000256" key="1">
    <source>
        <dbReference type="ARBA" id="ARBA00009986"/>
    </source>
</evidence>
<organism evidence="6 7">
    <name type="scientific">Rhizoctonia solani</name>
    <dbReference type="NCBI Taxonomy" id="456999"/>
    <lineage>
        <taxon>Eukaryota</taxon>
        <taxon>Fungi</taxon>
        <taxon>Dikarya</taxon>
        <taxon>Basidiomycota</taxon>
        <taxon>Agaricomycotina</taxon>
        <taxon>Agaricomycetes</taxon>
        <taxon>Cantharellales</taxon>
        <taxon>Ceratobasidiaceae</taxon>
        <taxon>Rhizoctonia</taxon>
    </lineage>
</organism>
<dbReference type="InterPro" id="IPR016160">
    <property type="entry name" value="Ald_DH_CS_CYS"/>
</dbReference>
<dbReference type="InterPro" id="IPR015590">
    <property type="entry name" value="Aldehyde_DH_dom"/>
</dbReference>
<evidence type="ECO:0000259" key="5">
    <source>
        <dbReference type="Pfam" id="PF00171"/>
    </source>
</evidence>
<comment type="similarity">
    <text evidence="1">Belongs to the aldehyde dehydrogenase family.</text>
</comment>
<protein>
    <recommendedName>
        <fullName evidence="2">methylmalonate-semialdehyde dehydrogenase (CoA acylating)</fullName>
        <ecNumber evidence="2">1.2.1.27</ecNumber>
    </recommendedName>
</protein>
<dbReference type="GO" id="GO:0005739">
    <property type="term" value="C:mitochondrion"/>
    <property type="evidence" value="ECO:0007669"/>
    <property type="project" value="TreeGrafter"/>
</dbReference>
<evidence type="ECO:0000313" key="6">
    <source>
        <dbReference type="EMBL" id="CAE6437078.1"/>
    </source>
</evidence>
<dbReference type="InterPro" id="IPR010061">
    <property type="entry name" value="MeMal-semiAld_DH"/>
</dbReference>
<dbReference type="InterPro" id="IPR016163">
    <property type="entry name" value="Ald_DH_C"/>
</dbReference>
<dbReference type="Proteomes" id="UP000663843">
    <property type="component" value="Unassembled WGS sequence"/>
</dbReference>
<evidence type="ECO:0000256" key="4">
    <source>
        <dbReference type="ARBA" id="ARBA00023027"/>
    </source>
</evidence>
<dbReference type="FunFam" id="3.40.605.10:FF:000003">
    <property type="entry name" value="Methylmalonate-semialdehyde dehydrogenase [acylating]"/>
    <property type="match status" value="1"/>
</dbReference>
<evidence type="ECO:0000256" key="2">
    <source>
        <dbReference type="ARBA" id="ARBA00013048"/>
    </source>
</evidence>
<dbReference type="Pfam" id="PF00171">
    <property type="entry name" value="Aldedh"/>
    <property type="match status" value="1"/>
</dbReference>
<dbReference type="Gene3D" id="3.40.605.10">
    <property type="entry name" value="Aldehyde Dehydrogenase, Chain A, domain 1"/>
    <property type="match status" value="1"/>
</dbReference>
<dbReference type="Gene3D" id="3.40.309.10">
    <property type="entry name" value="Aldehyde Dehydrogenase, Chain A, domain 2"/>
    <property type="match status" value="1"/>
</dbReference>
<dbReference type="GO" id="GO:0006574">
    <property type="term" value="P:L-valine catabolic process"/>
    <property type="evidence" value="ECO:0007669"/>
    <property type="project" value="TreeGrafter"/>
</dbReference>
<reference evidence="6" key="1">
    <citation type="submission" date="2021-01" db="EMBL/GenBank/DDBJ databases">
        <authorList>
            <person name="Kaushik A."/>
        </authorList>
    </citation>
    <scope>NUCLEOTIDE SEQUENCE</scope>
    <source>
        <strain evidence="6">AG2-2IIIB</strain>
    </source>
</reference>
<dbReference type="GO" id="GO:0004491">
    <property type="term" value="F:methylmalonate-semialdehyde dehydrogenase (acylating, NAD) activity"/>
    <property type="evidence" value="ECO:0007669"/>
    <property type="project" value="UniProtKB-EC"/>
</dbReference>
<dbReference type="GO" id="GO:0006210">
    <property type="term" value="P:thymine catabolic process"/>
    <property type="evidence" value="ECO:0007669"/>
    <property type="project" value="TreeGrafter"/>
</dbReference>
<dbReference type="PANTHER" id="PTHR43866">
    <property type="entry name" value="MALONATE-SEMIALDEHYDE DEHYDROGENASE"/>
    <property type="match status" value="1"/>
</dbReference>
<dbReference type="PANTHER" id="PTHR43866:SF3">
    <property type="entry name" value="METHYLMALONATE-SEMIALDEHYDE DEHYDROGENASE [ACYLATING], MITOCHONDRIAL"/>
    <property type="match status" value="1"/>
</dbReference>
<feature type="domain" description="Aldehyde dehydrogenase" evidence="5">
    <location>
        <begin position="55"/>
        <end position="524"/>
    </location>
</feature>
<name>A0A8H2XWV5_9AGAM</name>
<comment type="caution">
    <text evidence="6">The sequence shown here is derived from an EMBL/GenBank/DDBJ whole genome shotgun (WGS) entry which is preliminary data.</text>
</comment>
<dbReference type="AlphaFoldDB" id="A0A8H2XWV5"/>
<dbReference type="FunFam" id="3.40.309.10:FF:000002">
    <property type="entry name" value="Methylmalonate-semialdehyde dehydrogenase (Acylating)"/>
    <property type="match status" value="1"/>
</dbReference>
<dbReference type="InterPro" id="IPR016161">
    <property type="entry name" value="Ald_DH/histidinol_DH"/>
</dbReference>
<evidence type="ECO:0000256" key="3">
    <source>
        <dbReference type="ARBA" id="ARBA00023002"/>
    </source>
</evidence>
<dbReference type="EC" id="1.2.1.27" evidence="2"/>
<accession>A0A8H2XWV5</accession>
<sequence>MLRNLPKSRSLAPLALRRASTLSTPARKAAEELSRDWKGTSATGKKTKLYIGGEFVESKTSKWIEVNDPSTQTLLTRVPETTPEEFNAAVDAASQAFKTWGKTSILTRQRAVMELQHLVRKHTPSIAQSIVLEQGKTFGDAQGKPIHSTDLAHVIESACAITSNLLGDKLEVSKDMDTETRRLPLGVCASVAPFNFPAMIPLWSIPMAVATGNTLILKPSERDPGAAMIIAELCERAGIPPGVVNVVHGTVPAVNAICDHPAIKAISFVGGDKAGRHIYERGTMNGKRVQANLGAKNHAVILPDANKNFALNSIIGASFGAAGQRCMAISVAIFVGTTQSWLPELVERAKKLKVNGGFEPGADLGPLISPHAKSRVESIIESVPQEGGKILLDGRGIKVPGYENGNFVGPTVVEAVRDMRAYKQVELPEEIFGPVLVCLQADTLDDALAIVNANKYGNGAAIFTQSGASARKFETEVEVGQVGVNVPIPVPLPMFSWSGNRASFLGDISFYGKSGINFYTQTKTTTSLWRAEDATANKASVDMPVMR</sequence>